<evidence type="ECO:0008006" key="4">
    <source>
        <dbReference type="Google" id="ProtNLM"/>
    </source>
</evidence>
<dbReference type="EMBL" id="OCND01000005">
    <property type="protein sequence ID" value="SOD54841.1"/>
    <property type="molecule type" value="Genomic_DNA"/>
</dbReference>
<evidence type="ECO:0000313" key="3">
    <source>
        <dbReference type="Proteomes" id="UP000219374"/>
    </source>
</evidence>
<name>A0A286D849_9GAMM</name>
<accession>A0A286D849</accession>
<gene>
    <name evidence="2" type="ORF">SAMN06296416_105114</name>
</gene>
<evidence type="ECO:0000256" key="1">
    <source>
        <dbReference type="SAM" id="SignalP"/>
    </source>
</evidence>
<reference evidence="2 3" key="1">
    <citation type="submission" date="2017-09" db="EMBL/GenBank/DDBJ databases">
        <authorList>
            <person name="Ehlers B."/>
            <person name="Leendertz F.H."/>
        </authorList>
    </citation>
    <scope>NUCLEOTIDE SEQUENCE [LARGE SCALE GENOMIC DNA]</scope>
    <source>
        <strain evidence="2 3">CGMCC 1.10978</strain>
    </source>
</reference>
<keyword evidence="1" id="KW-0732">Signal</keyword>
<feature type="chain" id="PRO_5012718809" description="DUF4124 domain-containing protein" evidence="1">
    <location>
        <begin position="23"/>
        <end position="225"/>
    </location>
</feature>
<dbReference type="AlphaFoldDB" id="A0A286D849"/>
<organism evidence="2 3">
    <name type="scientific">Pseudoxanthomonas wuyuanensis</name>
    <dbReference type="NCBI Taxonomy" id="1073196"/>
    <lineage>
        <taxon>Bacteria</taxon>
        <taxon>Pseudomonadati</taxon>
        <taxon>Pseudomonadota</taxon>
        <taxon>Gammaproteobacteria</taxon>
        <taxon>Lysobacterales</taxon>
        <taxon>Lysobacteraceae</taxon>
        <taxon>Pseudoxanthomonas</taxon>
    </lineage>
</organism>
<keyword evidence="3" id="KW-1185">Reference proteome</keyword>
<dbReference type="Proteomes" id="UP000219374">
    <property type="component" value="Unassembled WGS sequence"/>
</dbReference>
<protein>
    <recommendedName>
        <fullName evidence="4">DUF4124 domain-containing protein</fullName>
    </recommendedName>
</protein>
<proteinExistence type="predicted"/>
<evidence type="ECO:0000313" key="2">
    <source>
        <dbReference type="EMBL" id="SOD54841.1"/>
    </source>
</evidence>
<feature type="signal peptide" evidence="1">
    <location>
        <begin position="1"/>
        <end position="22"/>
    </location>
</feature>
<sequence>MMRKQTPWLALALLTLAPAALAQKTKVDAPPKKLYCWNENGQRVCSDALPPEAVNYAREEISAKSGLRTGEVNRTLTAEERAQAAAEAAQRALDKAAEDTRRRTDQAMLMSYRTEDDLRRVFNERTAIVDNNVQTARYNVASLREGLISLLQTAGDRELSERPVSAEMTQNIRLRHAELVRQRQLQASFESQRGELDIEIEDILQRYRTMKGSLPADSAPAATTP</sequence>